<reference evidence="2" key="1">
    <citation type="journal article" date="2019" name="Int. J. Syst. Evol. Microbiol.">
        <title>The Global Catalogue of Microorganisms (GCM) 10K type strain sequencing project: providing services to taxonomists for standard genome sequencing and annotation.</title>
        <authorList>
            <consortium name="The Broad Institute Genomics Platform"/>
            <consortium name="The Broad Institute Genome Sequencing Center for Infectious Disease"/>
            <person name="Wu L."/>
            <person name="Ma J."/>
        </authorList>
    </citation>
    <scope>NUCLEOTIDE SEQUENCE [LARGE SCALE GENOMIC DNA]</scope>
    <source>
        <strain evidence="2">JCM 17338</strain>
    </source>
</reference>
<dbReference type="EMBL" id="BAABAK010000016">
    <property type="protein sequence ID" value="GAA3977346.1"/>
    <property type="molecule type" value="Genomic_DNA"/>
</dbReference>
<evidence type="ECO:0000313" key="2">
    <source>
        <dbReference type="Proteomes" id="UP001501081"/>
    </source>
</evidence>
<sequence length="72" mass="8474">MIDGTQTDKRYLLRRKKNIQPDTIDKKTIEHINNYSTQVVNDYVFGHNKEFLKGIIDLGLKAIRNTKNQIQQ</sequence>
<comment type="caution">
    <text evidence="1">The sequence shown here is derived from an EMBL/GenBank/DDBJ whole genome shotgun (WGS) entry which is preliminary data.</text>
</comment>
<protein>
    <submittedName>
        <fullName evidence="1">Uncharacterized protein</fullName>
    </submittedName>
</protein>
<name>A0ABP7Q6X6_9SPHI</name>
<evidence type="ECO:0000313" key="1">
    <source>
        <dbReference type="EMBL" id="GAA3977346.1"/>
    </source>
</evidence>
<organism evidence="1 2">
    <name type="scientific">Pedobacter ginsengiterrae</name>
    <dbReference type="NCBI Taxonomy" id="871696"/>
    <lineage>
        <taxon>Bacteria</taxon>
        <taxon>Pseudomonadati</taxon>
        <taxon>Bacteroidota</taxon>
        <taxon>Sphingobacteriia</taxon>
        <taxon>Sphingobacteriales</taxon>
        <taxon>Sphingobacteriaceae</taxon>
        <taxon>Pedobacter</taxon>
    </lineage>
</organism>
<proteinExistence type="predicted"/>
<dbReference type="Proteomes" id="UP001501081">
    <property type="component" value="Unassembled WGS sequence"/>
</dbReference>
<keyword evidence="2" id="KW-1185">Reference proteome</keyword>
<gene>
    <name evidence="1" type="ORF">GCM10022246_32040</name>
</gene>
<accession>A0ABP7Q6X6</accession>